<dbReference type="Proteomes" id="UP000006591">
    <property type="component" value="Chromosome 12"/>
</dbReference>
<evidence type="ECO:0000313" key="2">
    <source>
        <dbReference type="EnsemblPlants" id="ONIVA12G02380.1"/>
    </source>
</evidence>
<name>A0A0E0J6N2_ORYNI</name>
<feature type="compositionally biased region" description="Basic and acidic residues" evidence="1">
    <location>
        <begin position="130"/>
        <end position="144"/>
    </location>
</feature>
<feature type="region of interest" description="Disordered" evidence="1">
    <location>
        <begin position="1"/>
        <end position="242"/>
    </location>
</feature>
<protein>
    <submittedName>
        <fullName evidence="2">Uncharacterized protein</fullName>
    </submittedName>
</protein>
<organism evidence="2">
    <name type="scientific">Oryza nivara</name>
    <name type="common">Indian wild rice</name>
    <name type="synonym">Oryza sativa f. spontanea</name>
    <dbReference type="NCBI Taxonomy" id="4536"/>
    <lineage>
        <taxon>Eukaryota</taxon>
        <taxon>Viridiplantae</taxon>
        <taxon>Streptophyta</taxon>
        <taxon>Embryophyta</taxon>
        <taxon>Tracheophyta</taxon>
        <taxon>Spermatophyta</taxon>
        <taxon>Magnoliopsida</taxon>
        <taxon>Liliopsida</taxon>
        <taxon>Poales</taxon>
        <taxon>Poaceae</taxon>
        <taxon>BOP clade</taxon>
        <taxon>Oryzoideae</taxon>
        <taxon>Oryzeae</taxon>
        <taxon>Oryzinae</taxon>
        <taxon>Oryza</taxon>
    </lineage>
</organism>
<evidence type="ECO:0000313" key="3">
    <source>
        <dbReference type="Proteomes" id="UP000006591"/>
    </source>
</evidence>
<evidence type="ECO:0000256" key="1">
    <source>
        <dbReference type="SAM" id="MobiDB-lite"/>
    </source>
</evidence>
<feature type="compositionally biased region" description="Pro residues" evidence="1">
    <location>
        <begin position="203"/>
        <end position="223"/>
    </location>
</feature>
<accession>A0A0E0J6N2</accession>
<reference evidence="2" key="2">
    <citation type="submission" date="2018-04" db="EMBL/GenBank/DDBJ databases">
        <title>OnivRS2 (Oryza nivara Reference Sequence Version 2).</title>
        <authorList>
            <person name="Zhang J."/>
            <person name="Kudrna D."/>
            <person name="Lee S."/>
            <person name="Talag J."/>
            <person name="Rajasekar S."/>
            <person name="Welchert J."/>
            <person name="Hsing Y.-I."/>
            <person name="Wing R.A."/>
        </authorList>
    </citation>
    <scope>NUCLEOTIDE SEQUENCE [LARGE SCALE GENOMIC DNA]</scope>
    <source>
        <strain evidence="2">SL10</strain>
    </source>
</reference>
<proteinExistence type="predicted"/>
<feature type="compositionally biased region" description="Low complexity" evidence="1">
    <location>
        <begin position="75"/>
        <end position="87"/>
    </location>
</feature>
<feature type="compositionally biased region" description="Basic and acidic residues" evidence="1">
    <location>
        <begin position="1"/>
        <end position="10"/>
    </location>
</feature>
<dbReference type="STRING" id="4536.A0A0E0J6N2"/>
<dbReference type="HOGENOM" id="CLU_1252402_0_0_1"/>
<sequence length="242" mass="25383">MASSTTDKRPMQTPATAMRAATVGEGRETVHARLGAESAEASQAPPPSPLCRPILAAPPRRRSPLCRACPPPLSPLSRSSAAGPPSAEIDFEGDGDESHLTDGGNGGEEQKRYEAPDAPSFFLGIDSDSDGDKERRREEQRRSYEAPNAPSFSLGINSDGGDPEPPLARCHTRPPLAAANADAPQPCSPTTADAPRSPLARPFAPPVPRVVARPPPPRLPAAPPTSGREPLPLPIRGKENGD</sequence>
<dbReference type="EnsemblPlants" id="ONIVA12G02380.1">
    <property type="protein sequence ID" value="ONIVA12G02380.1"/>
    <property type="gene ID" value="ONIVA12G02380"/>
</dbReference>
<reference evidence="2" key="1">
    <citation type="submission" date="2015-04" db="UniProtKB">
        <authorList>
            <consortium name="EnsemblPlants"/>
        </authorList>
    </citation>
    <scope>IDENTIFICATION</scope>
    <source>
        <strain evidence="2">SL10</strain>
    </source>
</reference>
<keyword evidence="3" id="KW-1185">Reference proteome</keyword>
<dbReference type="Gramene" id="ONIVA12G02380.1">
    <property type="protein sequence ID" value="ONIVA12G02380.1"/>
    <property type="gene ID" value="ONIVA12G02380"/>
</dbReference>
<dbReference type="AlphaFoldDB" id="A0A0E0J6N2"/>
<dbReference type="OMA" id="CHTRPPL"/>